<dbReference type="AlphaFoldDB" id="A0A9P4UXI9"/>
<evidence type="ECO:0000256" key="1">
    <source>
        <dbReference type="SAM" id="MobiDB-lite"/>
    </source>
</evidence>
<dbReference type="Proteomes" id="UP000799444">
    <property type="component" value="Unassembled WGS sequence"/>
</dbReference>
<keyword evidence="3" id="KW-1185">Reference proteome</keyword>
<gene>
    <name evidence="2" type="ORF">EJ04DRAFT_109160</name>
</gene>
<evidence type="ECO:0000313" key="2">
    <source>
        <dbReference type="EMBL" id="KAF2728220.1"/>
    </source>
</evidence>
<feature type="region of interest" description="Disordered" evidence="1">
    <location>
        <begin position="1"/>
        <end position="55"/>
    </location>
</feature>
<name>A0A9P4UXI9_9PLEO</name>
<reference evidence="2" key="1">
    <citation type="journal article" date="2020" name="Stud. Mycol.">
        <title>101 Dothideomycetes genomes: a test case for predicting lifestyles and emergence of pathogens.</title>
        <authorList>
            <person name="Haridas S."/>
            <person name="Albert R."/>
            <person name="Binder M."/>
            <person name="Bloem J."/>
            <person name="Labutti K."/>
            <person name="Salamov A."/>
            <person name="Andreopoulos B."/>
            <person name="Baker S."/>
            <person name="Barry K."/>
            <person name="Bills G."/>
            <person name="Bluhm B."/>
            <person name="Cannon C."/>
            <person name="Castanera R."/>
            <person name="Culley D."/>
            <person name="Daum C."/>
            <person name="Ezra D."/>
            <person name="Gonzalez J."/>
            <person name="Henrissat B."/>
            <person name="Kuo A."/>
            <person name="Liang C."/>
            <person name="Lipzen A."/>
            <person name="Lutzoni F."/>
            <person name="Magnuson J."/>
            <person name="Mondo S."/>
            <person name="Nolan M."/>
            <person name="Ohm R."/>
            <person name="Pangilinan J."/>
            <person name="Park H.-J."/>
            <person name="Ramirez L."/>
            <person name="Alfaro M."/>
            <person name="Sun H."/>
            <person name="Tritt A."/>
            <person name="Yoshinaga Y."/>
            <person name="Zwiers L.-H."/>
            <person name="Turgeon B."/>
            <person name="Goodwin S."/>
            <person name="Spatafora J."/>
            <person name="Crous P."/>
            <person name="Grigoriev I."/>
        </authorList>
    </citation>
    <scope>NUCLEOTIDE SEQUENCE</scope>
    <source>
        <strain evidence="2">CBS 125425</strain>
    </source>
</reference>
<proteinExistence type="predicted"/>
<comment type="caution">
    <text evidence="2">The sequence shown here is derived from an EMBL/GenBank/DDBJ whole genome shotgun (WGS) entry which is preliminary data.</text>
</comment>
<organism evidence="2 3">
    <name type="scientific">Polyplosphaeria fusca</name>
    <dbReference type="NCBI Taxonomy" id="682080"/>
    <lineage>
        <taxon>Eukaryota</taxon>
        <taxon>Fungi</taxon>
        <taxon>Dikarya</taxon>
        <taxon>Ascomycota</taxon>
        <taxon>Pezizomycotina</taxon>
        <taxon>Dothideomycetes</taxon>
        <taxon>Pleosporomycetidae</taxon>
        <taxon>Pleosporales</taxon>
        <taxon>Tetraplosphaeriaceae</taxon>
        <taxon>Polyplosphaeria</taxon>
    </lineage>
</organism>
<feature type="region of interest" description="Disordered" evidence="1">
    <location>
        <begin position="192"/>
        <end position="240"/>
    </location>
</feature>
<evidence type="ECO:0000313" key="3">
    <source>
        <dbReference type="Proteomes" id="UP000799444"/>
    </source>
</evidence>
<dbReference type="EMBL" id="ML996290">
    <property type="protein sequence ID" value="KAF2728220.1"/>
    <property type="molecule type" value="Genomic_DNA"/>
</dbReference>
<feature type="compositionally biased region" description="Basic and acidic residues" evidence="1">
    <location>
        <begin position="225"/>
        <end position="240"/>
    </location>
</feature>
<accession>A0A9P4UXI9</accession>
<protein>
    <submittedName>
        <fullName evidence="2">Uncharacterized protein</fullName>
    </submittedName>
</protein>
<sequence length="273" mass="30205">MLTTTRPLYTRYKKHKQLKLPSDTSPDSDPETYHDVPSPTHLRVPEECPPQPFPSPAAALQQFCAEYNRPLLLPPPVQTPPLGYRETIIEVGENEEVEMLDTSGAILPRSEAAFTKIPTEAWARDMAKGNAAVHVHVGAPSPRRLANLESESQCPTPRPRSVIGIVAASPTALDPSSPNDASMRTVSERLWKADSAREKRRSGVGNARTRTEDARAMRATGAAKARQDSVTDPGKGDEKVREELAAVKKRYEDWSRETSARFEEARMAREEGE</sequence>